<evidence type="ECO:0000256" key="2">
    <source>
        <dbReference type="SAM" id="SignalP"/>
    </source>
</evidence>
<evidence type="ECO:0000259" key="3">
    <source>
        <dbReference type="Pfam" id="PF04536"/>
    </source>
</evidence>
<keyword evidence="1" id="KW-1133">Transmembrane helix</keyword>
<reference evidence="4 5" key="1">
    <citation type="submission" date="2016-10" db="EMBL/GenBank/DDBJ databases">
        <title>Description of Gloeomargarita lithophora gen. nov., sp. nov., a thylakoid-bearing basal-branching cyanobacterium with intracellular carbonates, and proposal for Gloeomargaritales ord. nov.</title>
        <authorList>
            <person name="Moreira D."/>
            <person name="Tavera R."/>
            <person name="Benzerara K."/>
            <person name="Skouri-Panet F."/>
            <person name="Couradeau E."/>
            <person name="Gerard E."/>
            <person name="Loussert C."/>
            <person name="Novelo E."/>
            <person name="Zivanovic Y."/>
            <person name="Lopez-Garcia P."/>
        </authorList>
    </citation>
    <scope>NUCLEOTIDE SEQUENCE [LARGE SCALE GENOMIC DNA]</scope>
    <source>
        <strain evidence="4 5">D10</strain>
    </source>
</reference>
<protein>
    <submittedName>
        <fullName evidence="4">Beta-propeller domains of methanol dehydrogenase type</fullName>
    </submittedName>
</protein>
<organism evidence="4 5">
    <name type="scientific">Gloeomargarita lithophora Alchichica-D10</name>
    <dbReference type="NCBI Taxonomy" id="1188229"/>
    <lineage>
        <taxon>Bacteria</taxon>
        <taxon>Bacillati</taxon>
        <taxon>Cyanobacteriota</taxon>
        <taxon>Cyanophyceae</taxon>
        <taxon>Gloeomargaritales</taxon>
        <taxon>Gloeomargaritaceae</taxon>
        <taxon>Gloeomargarita</taxon>
    </lineage>
</organism>
<dbReference type="NCBIfam" id="NF047379">
    <property type="entry name" value="photo_II_Psb32"/>
    <property type="match status" value="1"/>
</dbReference>
<dbReference type="OrthoDB" id="458740at2"/>
<proteinExistence type="predicted"/>
<dbReference type="Gene3D" id="3.10.310.50">
    <property type="match status" value="1"/>
</dbReference>
<keyword evidence="1" id="KW-0472">Membrane</keyword>
<dbReference type="AlphaFoldDB" id="A0A1J0AAQ1"/>
<dbReference type="RefSeq" id="WP_071453653.1">
    <property type="nucleotide sequence ID" value="NZ_CP017675.1"/>
</dbReference>
<feature type="signal peptide" evidence="2">
    <location>
        <begin position="1"/>
        <end position="23"/>
    </location>
</feature>
<keyword evidence="1" id="KW-0812">Transmembrane</keyword>
<dbReference type="EMBL" id="CP017675">
    <property type="protein sequence ID" value="APB32989.1"/>
    <property type="molecule type" value="Genomic_DNA"/>
</dbReference>
<dbReference type="PANTHER" id="PTHR30373:SF2">
    <property type="entry name" value="UPF0603 PROTEIN YGCG"/>
    <property type="match status" value="1"/>
</dbReference>
<dbReference type="PANTHER" id="PTHR30373">
    <property type="entry name" value="UPF0603 PROTEIN YGCG"/>
    <property type="match status" value="1"/>
</dbReference>
<feature type="transmembrane region" description="Helical" evidence="1">
    <location>
        <begin position="193"/>
        <end position="216"/>
    </location>
</feature>
<feature type="domain" description="TPM" evidence="3">
    <location>
        <begin position="37"/>
        <end position="157"/>
    </location>
</feature>
<dbReference type="InterPro" id="IPR007621">
    <property type="entry name" value="TPM_dom"/>
</dbReference>
<dbReference type="KEGG" id="glt:GlitD10_0675"/>
<dbReference type="Proteomes" id="UP000180235">
    <property type="component" value="Chromosome"/>
</dbReference>
<evidence type="ECO:0000313" key="5">
    <source>
        <dbReference type="Proteomes" id="UP000180235"/>
    </source>
</evidence>
<accession>A0A1J0AAQ1</accession>
<gene>
    <name evidence="4" type="ORF">GlitD10_0675</name>
</gene>
<sequence>MRWLWGLGLALCLLLGNVTPVWATAVSELPATPPQWVLDQGEVFSPSTVNQVNRTLTQLTQDTGLKVHIVSLRRLDYGETATSFGEKLFQRWFPQGGADQVLVTLVARTATADLQAGAAVTPRLSSETALSITQETLLKPVRNNIYNQALVDTVQRLSLVLSGQPDPGPPPEEIEPTAGNFATVAETRQKKDFSTAIVIILLILATVIPMVTYYWYVLR</sequence>
<dbReference type="Pfam" id="PF04536">
    <property type="entry name" value="TPM_phosphatase"/>
    <property type="match status" value="1"/>
</dbReference>
<keyword evidence="2" id="KW-0732">Signal</keyword>
<keyword evidence="5" id="KW-1185">Reference proteome</keyword>
<feature type="chain" id="PRO_5009608703" evidence="2">
    <location>
        <begin position="24"/>
        <end position="219"/>
    </location>
</feature>
<evidence type="ECO:0000256" key="1">
    <source>
        <dbReference type="SAM" id="Phobius"/>
    </source>
</evidence>
<name>A0A1J0AAQ1_9CYAN</name>
<evidence type="ECO:0000313" key="4">
    <source>
        <dbReference type="EMBL" id="APB32989.1"/>
    </source>
</evidence>
<dbReference type="STRING" id="1188229.GlitD10_0675"/>